<feature type="compositionally biased region" description="Basic and acidic residues" evidence="1">
    <location>
        <begin position="105"/>
        <end position="125"/>
    </location>
</feature>
<evidence type="ECO:0000256" key="1">
    <source>
        <dbReference type="SAM" id="MobiDB-lite"/>
    </source>
</evidence>
<evidence type="ECO:0000313" key="3">
    <source>
        <dbReference type="EMBL" id="XDK37335.1"/>
    </source>
</evidence>
<keyword evidence="2" id="KW-0732">Signal</keyword>
<name>A0AB39I3I8_9PSED</name>
<feature type="chain" id="PRO_5044322464" description="Lipoprotein" evidence="2">
    <location>
        <begin position="22"/>
        <end position="133"/>
    </location>
</feature>
<reference evidence="3" key="1">
    <citation type="submission" date="2024-07" db="EMBL/GenBank/DDBJ databases">
        <title>Identification and characteristics of a novel species of coltsfoot's symbiotic bacteria.</title>
        <authorList>
            <person name="Juszczyk A."/>
            <person name="Jasielczuk I."/>
            <person name="Gurgul A."/>
            <person name="Rogala M."/>
            <person name="Kowalczyk A."/>
            <person name="Szmatola T."/>
            <person name="Kosecka-Strojek M."/>
            <person name="Arent Z."/>
            <person name="Latowski D."/>
        </authorList>
    </citation>
    <scope>NUCLEOTIDE SEQUENCE</scope>
    <source>
        <strain evidence="3">Hg7Tf</strain>
    </source>
</reference>
<dbReference type="PROSITE" id="PS51257">
    <property type="entry name" value="PROKAR_LIPOPROTEIN"/>
    <property type="match status" value="1"/>
</dbReference>
<evidence type="ECO:0000256" key="2">
    <source>
        <dbReference type="SAM" id="SignalP"/>
    </source>
</evidence>
<dbReference type="AlphaFoldDB" id="A0AB39I3I8"/>
<feature type="signal peptide" evidence="2">
    <location>
        <begin position="1"/>
        <end position="21"/>
    </location>
</feature>
<feature type="region of interest" description="Disordered" evidence="1">
    <location>
        <begin position="101"/>
        <end position="133"/>
    </location>
</feature>
<gene>
    <name evidence="3" type="ORF">AB4Y39_01165</name>
</gene>
<evidence type="ECO:0008006" key="4">
    <source>
        <dbReference type="Google" id="ProtNLM"/>
    </source>
</evidence>
<protein>
    <recommendedName>
        <fullName evidence="4">Lipoprotein</fullName>
    </recommendedName>
</protein>
<dbReference type="RefSeq" id="WP_280043329.1">
    <property type="nucleotide sequence ID" value="NZ_CP162607.1"/>
</dbReference>
<proteinExistence type="predicted"/>
<sequence>MYRRFLLVAVLSLLTTACVPYGDNGYYRSEVYTADRYGYPGYYRPVYPNNRGYYVAPQPRYYSPPPNHYRPAPHYYRPAPHYYRSTPHYYRSAPDRYYKAYPGRGQERYRQGSSRQDRYDRRGGGRVEGSWQR</sequence>
<dbReference type="EMBL" id="CP162607">
    <property type="protein sequence ID" value="XDK37335.1"/>
    <property type="molecule type" value="Genomic_DNA"/>
</dbReference>
<organism evidence="3">
    <name type="scientific">Pseudomonas sp. Hg7Tf</name>
    <dbReference type="NCBI Taxonomy" id="3236988"/>
    <lineage>
        <taxon>Bacteria</taxon>
        <taxon>Pseudomonadati</taxon>
        <taxon>Pseudomonadota</taxon>
        <taxon>Gammaproteobacteria</taxon>
        <taxon>Pseudomonadales</taxon>
        <taxon>Pseudomonadaceae</taxon>
        <taxon>Pseudomonas</taxon>
    </lineage>
</organism>
<accession>A0AB39I3I8</accession>